<feature type="non-terminal residue" evidence="1">
    <location>
        <position position="136"/>
    </location>
</feature>
<sequence>MSETPENPKEKFFRLFNEYLEGELGRRSVVAVPGPVTSPVAVPGLAVSYEELDKKTKAVIDKFMDQMRPDIEKKAVELLKNEVRDKIARTGNINKIIKAVKAGKKPSLKRKKGCIYLQLGSGDPNDQIEEFIIATT</sequence>
<proteinExistence type="predicted"/>
<evidence type="ECO:0000313" key="1">
    <source>
        <dbReference type="EMBL" id="GAI38559.1"/>
    </source>
</evidence>
<dbReference type="AlphaFoldDB" id="X1Q5M6"/>
<protein>
    <submittedName>
        <fullName evidence="1">Uncharacterized protein</fullName>
    </submittedName>
</protein>
<name>X1Q5M6_9ZZZZ</name>
<comment type="caution">
    <text evidence="1">The sequence shown here is derived from an EMBL/GenBank/DDBJ whole genome shotgun (WGS) entry which is preliminary data.</text>
</comment>
<accession>X1Q5M6</accession>
<reference evidence="1" key="1">
    <citation type="journal article" date="2014" name="Front. Microbiol.">
        <title>High frequency of phylogenetically diverse reductive dehalogenase-homologous genes in deep subseafloor sedimentary metagenomes.</title>
        <authorList>
            <person name="Kawai M."/>
            <person name="Futagami T."/>
            <person name="Toyoda A."/>
            <person name="Takaki Y."/>
            <person name="Nishi S."/>
            <person name="Hori S."/>
            <person name="Arai W."/>
            <person name="Tsubouchi T."/>
            <person name="Morono Y."/>
            <person name="Uchiyama I."/>
            <person name="Ito T."/>
            <person name="Fujiyama A."/>
            <person name="Inagaki F."/>
            <person name="Takami H."/>
        </authorList>
    </citation>
    <scope>NUCLEOTIDE SEQUENCE</scope>
    <source>
        <strain evidence="1">Expedition CK06-06</strain>
    </source>
</reference>
<organism evidence="1">
    <name type="scientific">marine sediment metagenome</name>
    <dbReference type="NCBI Taxonomy" id="412755"/>
    <lineage>
        <taxon>unclassified sequences</taxon>
        <taxon>metagenomes</taxon>
        <taxon>ecological metagenomes</taxon>
    </lineage>
</organism>
<gene>
    <name evidence="1" type="ORF">S06H3_46137</name>
</gene>
<dbReference type="EMBL" id="BARV01028877">
    <property type="protein sequence ID" value="GAI38559.1"/>
    <property type="molecule type" value="Genomic_DNA"/>
</dbReference>